<evidence type="ECO:0000313" key="3">
    <source>
        <dbReference type="Proteomes" id="UP000061457"/>
    </source>
</evidence>
<evidence type="ECO:0000256" key="1">
    <source>
        <dbReference type="SAM" id="SignalP"/>
    </source>
</evidence>
<feature type="signal peptide" evidence="1">
    <location>
        <begin position="1"/>
        <end position="22"/>
    </location>
</feature>
<dbReference type="RefSeq" id="WP_058029051.1">
    <property type="nucleotide sequence ID" value="NZ_CP013187.1"/>
</dbReference>
<reference evidence="2 3" key="1">
    <citation type="submission" date="2015-11" db="EMBL/GenBank/DDBJ databases">
        <authorList>
            <person name="Zhang Y."/>
            <person name="Guo Z."/>
        </authorList>
    </citation>
    <scope>NUCLEOTIDE SEQUENCE [LARGE SCALE GENOMIC DNA]</scope>
    <source>
        <strain evidence="2 3">KCTC 12086</strain>
    </source>
</reference>
<dbReference type="OrthoDB" id="3288815at2"/>
<dbReference type="AlphaFoldDB" id="A0A0S2JZI6"/>
<dbReference type="PATRIC" id="fig|161398.10.peg.794"/>
<feature type="chain" id="PRO_5006600808" evidence="1">
    <location>
        <begin position="23"/>
        <end position="233"/>
    </location>
</feature>
<gene>
    <name evidence="2" type="ORF">PP2015_781</name>
</gene>
<sequence>MRTIFQLLLLIWLLFLSNQTNATQFEASHLKSVVQNAIQRIKDVDKTKWAFELHSIENEEGEVTDYTAAFNGALPEGQKWQLLTKDKKPATDKQKRAFIKQRNKDKKTFSVKLDQLITIDSLQLLDSTNEAITASFDVNIPKLGDDAIGKLKGTLVVSPKNHLLKQITITNLAEFSPMAMTNIEKFKMVLTFTEVSGQVLPINAEMTMRGTFAGFMELNETSKDSYIKYKLLE</sequence>
<name>A0A0S2JZI6_9GAMM</name>
<dbReference type="KEGG" id="pphe:PP2015_781"/>
<protein>
    <submittedName>
        <fullName evidence="2">Uncharacterized protein</fullName>
    </submittedName>
</protein>
<dbReference type="STRING" id="161398.PP2015_781"/>
<organism evidence="2 3">
    <name type="scientific">Pseudoalteromonas phenolica</name>
    <dbReference type="NCBI Taxonomy" id="161398"/>
    <lineage>
        <taxon>Bacteria</taxon>
        <taxon>Pseudomonadati</taxon>
        <taxon>Pseudomonadota</taxon>
        <taxon>Gammaproteobacteria</taxon>
        <taxon>Alteromonadales</taxon>
        <taxon>Pseudoalteromonadaceae</taxon>
        <taxon>Pseudoalteromonas</taxon>
    </lineage>
</organism>
<evidence type="ECO:0000313" key="2">
    <source>
        <dbReference type="EMBL" id="ALO41300.1"/>
    </source>
</evidence>
<keyword evidence="1" id="KW-0732">Signal</keyword>
<proteinExistence type="predicted"/>
<dbReference type="Proteomes" id="UP000061457">
    <property type="component" value="Chromosome I"/>
</dbReference>
<accession>A0A0S2JZI6</accession>
<dbReference type="EMBL" id="CP013187">
    <property type="protein sequence ID" value="ALO41300.1"/>
    <property type="molecule type" value="Genomic_DNA"/>
</dbReference>
<keyword evidence="3" id="KW-1185">Reference proteome</keyword>